<protein>
    <submittedName>
        <fullName evidence="2">Uncharacterized protein</fullName>
    </submittedName>
</protein>
<dbReference type="RefSeq" id="WP_272095264.1">
    <property type="nucleotide sequence ID" value="NZ_JAQNDK010000001.1"/>
</dbReference>
<name>A0ABT5BXW3_9BACT</name>
<accession>A0ABT5BXW3</accession>
<dbReference type="EMBL" id="JAQNDK010000001">
    <property type="protein sequence ID" value="MDC0678445.1"/>
    <property type="molecule type" value="Genomic_DNA"/>
</dbReference>
<evidence type="ECO:0000313" key="2">
    <source>
        <dbReference type="EMBL" id="MDC0678445.1"/>
    </source>
</evidence>
<sequence length="207" mass="22847">MSGNVPTQVPEDKGSTRGALPLTFEVDGGNKQKAQYRLYTMTFSNGNTLAEFAVFNHKTSTNDANFDAGKVYWYVNTGYLGDLSSQNLSISFVDKPLGNRFSPPNTGQKFHREDGHDYQRISLVQPDPQANQGFLYRGTDNSGNTVCIRFVKRPGKSELMKIVWYQLISASAHPALVAPNGTFTRQTKTGGVTAPQGQSAYYYIENA</sequence>
<organism evidence="2 3">
    <name type="scientific">Sorangium atrum</name>
    <dbReference type="NCBI Taxonomy" id="2995308"/>
    <lineage>
        <taxon>Bacteria</taxon>
        <taxon>Pseudomonadati</taxon>
        <taxon>Myxococcota</taxon>
        <taxon>Polyangia</taxon>
        <taxon>Polyangiales</taxon>
        <taxon>Polyangiaceae</taxon>
        <taxon>Sorangium</taxon>
    </lineage>
</organism>
<comment type="caution">
    <text evidence="2">The sequence shown here is derived from an EMBL/GenBank/DDBJ whole genome shotgun (WGS) entry which is preliminary data.</text>
</comment>
<gene>
    <name evidence="2" type="ORF">POL72_11945</name>
</gene>
<evidence type="ECO:0000313" key="3">
    <source>
        <dbReference type="Proteomes" id="UP001217485"/>
    </source>
</evidence>
<evidence type="ECO:0000256" key="1">
    <source>
        <dbReference type="SAM" id="MobiDB-lite"/>
    </source>
</evidence>
<dbReference type="Proteomes" id="UP001217485">
    <property type="component" value="Unassembled WGS sequence"/>
</dbReference>
<keyword evidence="3" id="KW-1185">Reference proteome</keyword>
<reference evidence="2 3" key="1">
    <citation type="submission" date="2023-01" db="EMBL/GenBank/DDBJ databases">
        <title>Minimal conservation of predation-associated metabolite biosynthetic gene clusters underscores biosynthetic potential of Myxococcota including descriptions for ten novel species: Archangium lansinium sp. nov., Myxococcus landrumus sp. nov., Nannocystis bai.</title>
        <authorList>
            <person name="Ahearne A."/>
            <person name="Stevens C."/>
            <person name="Dowd S."/>
        </authorList>
    </citation>
    <scope>NUCLEOTIDE SEQUENCE [LARGE SCALE GENOMIC DNA]</scope>
    <source>
        <strain evidence="2 3">WIWO2</strain>
    </source>
</reference>
<feature type="region of interest" description="Disordered" evidence="1">
    <location>
        <begin position="1"/>
        <end position="21"/>
    </location>
</feature>
<proteinExistence type="predicted"/>